<organism evidence="2 3">
    <name type="scientific">Sphingobacterium tabacisoli</name>
    <dbReference type="NCBI Taxonomy" id="2044855"/>
    <lineage>
        <taxon>Bacteria</taxon>
        <taxon>Pseudomonadati</taxon>
        <taxon>Bacteroidota</taxon>
        <taxon>Sphingobacteriia</taxon>
        <taxon>Sphingobacteriales</taxon>
        <taxon>Sphingobacteriaceae</taxon>
        <taxon>Sphingobacterium</taxon>
    </lineage>
</organism>
<accession>A0ABW5L719</accession>
<keyword evidence="3" id="KW-1185">Reference proteome</keyword>
<evidence type="ECO:0000259" key="1">
    <source>
        <dbReference type="SMART" id="SM00860"/>
    </source>
</evidence>
<dbReference type="SMART" id="SM00860">
    <property type="entry name" value="SMI1_KNR4"/>
    <property type="match status" value="1"/>
</dbReference>
<protein>
    <recommendedName>
        <fullName evidence="1">Knr4/Smi1-like domain-containing protein</fullName>
    </recommendedName>
</protein>
<evidence type="ECO:0000313" key="3">
    <source>
        <dbReference type="Proteomes" id="UP001597440"/>
    </source>
</evidence>
<evidence type="ECO:0000313" key="2">
    <source>
        <dbReference type="EMBL" id="MFD2556353.1"/>
    </source>
</evidence>
<dbReference type="SUPFAM" id="SSF160631">
    <property type="entry name" value="SMI1/KNR4-like"/>
    <property type="match status" value="1"/>
</dbReference>
<name>A0ABW5L719_9SPHI</name>
<proteinExistence type="predicted"/>
<dbReference type="RefSeq" id="WP_210352581.1">
    <property type="nucleotide sequence ID" value="NZ_JAEQMU010000001.1"/>
</dbReference>
<dbReference type="Proteomes" id="UP001597440">
    <property type="component" value="Unassembled WGS sequence"/>
</dbReference>
<dbReference type="InterPro" id="IPR037883">
    <property type="entry name" value="Knr4/Smi1-like_sf"/>
</dbReference>
<reference evidence="3" key="1">
    <citation type="journal article" date="2019" name="Int. J. Syst. Evol. Microbiol.">
        <title>The Global Catalogue of Microorganisms (GCM) 10K type strain sequencing project: providing services to taxonomists for standard genome sequencing and annotation.</title>
        <authorList>
            <consortium name="The Broad Institute Genomics Platform"/>
            <consortium name="The Broad Institute Genome Sequencing Center for Infectious Disease"/>
            <person name="Wu L."/>
            <person name="Ma J."/>
        </authorList>
    </citation>
    <scope>NUCLEOTIDE SEQUENCE [LARGE SCALE GENOMIC DNA]</scope>
    <source>
        <strain evidence="3">KCTC 52298</strain>
    </source>
</reference>
<feature type="domain" description="Knr4/Smi1-like" evidence="1">
    <location>
        <begin position="40"/>
        <end position="197"/>
    </location>
</feature>
<sequence length="478" mass="55252">MKDYQLQIQRIKDKLIEAKASDKDFKVFGAEAHQYRLNPPIELRVVEAFEQTHHVTIPLAYKLFVTQIGNGGSSYNNSGAGPFYGLYRFGEHFSVSYNDYADEQIQAPTKAYPGMPIEEWKKEVDYMDEAGDDDAAFEQREAALWGGIFILGTQGCTFHHALILNGPHTGRICNIDDGDRQMPQFSFEEDFLDWYERWLDDVIDGNLSDRNSGSFGYQMGGKEESLLSLFEDAHDITIKQEALRGLLFKKRLTAESLSKLQQDFANQPEVLKELLVELFLTNDYTMAVSYLETLFKTSINRAVKLIHWYAKDRKKDWLLRVKESLNASLDEETFRFACYILQDDPERDFEVLKPFVHHENPDIRSQVFYTFSFLEDKSNYEAEFLIGLNEPSKSEIIIVLQSLGDFKTKAILKKLQELVYKFPYTVQDPDEDGMVYFSSDTDDLVYITSNLERALEKYGLDHETVKTADLECFEITEQ</sequence>
<dbReference type="InterPro" id="IPR018958">
    <property type="entry name" value="Knr4/Smi1-like_dom"/>
</dbReference>
<comment type="caution">
    <text evidence="2">The sequence shown here is derived from an EMBL/GenBank/DDBJ whole genome shotgun (WGS) entry which is preliminary data.</text>
</comment>
<gene>
    <name evidence="2" type="ORF">ACFSQW_18300</name>
</gene>
<dbReference type="EMBL" id="JBHULD010000018">
    <property type="protein sequence ID" value="MFD2556353.1"/>
    <property type="molecule type" value="Genomic_DNA"/>
</dbReference>